<evidence type="ECO:0000313" key="2">
    <source>
        <dbReference type="Proteomes" id="UP001215598"/>
    </source>
</evidence>
<comment type="caution">
    <text evidence="1">The sequence shown here is derived from an EMBL/GenBank/DDBJ whole genome shotgun (WGS) entry which is preliminary data.</text>
</comment>
<keyword evidence="2" id="KW-1185">Reference proteome</keyword>
<dbReference type="Proteomes" id="UP001215598">
    <property type="component" value="Unassembled WGS sequence"/>
</dbReference>
<organism evidence="1 2">
    <name type="scientific">Mycena metata</name>
    <dbReference type="NCBI Taxonomy" id="1033252"/>
    <lineage>
        <taxon>Eukaryota</taxon>
        <taxon>Fungi</taxon>
        <taxon>Dikarya</taxon>
        <taxon>Basidiomycota</taxon>
        <taxon>Agaricomycotina</taxon>
        <taxon>Agaricomycetes</taxon>
        <taxon>Agaricomycetidae</taxon>
        <taxon>Agaricales</taxon>
        <taxon>Marasmiineae</taxon>
        <taxon>Mycenaceae</taxon>
        <taxon>Mycena</taxon>
    </lineage>
</organism>
<reference evidence="1" key="1">
    <citation type="submission" date="2023-03" db="EMBL/GenBank/DDBJ databases">
        <title>Massive genome expansion in bonnet fungi (Mycena s.s.) driven by repeated elements and novel gene families across ecological guilds.</title>
        <authorList>
            <consortium name="Lawrence Berkeley National Laboratory"/>
            <person name="Harder C.B."/>
            <person name="Miyauchi S."/>
            <person name="Viragh M."/>
            <person name="Kuo A."/>
            <person name="Thoen E."/>
            <person name="Andreopoulos B."/>
            <person name="Lu D."/>
            <person name="Skrede I."/>
            <person name="Drula E."/>
            <person name="Henrissat B."/>
            <person name="Morin E."/>
            <person name="Kohler A."/>
            <person name="Barry K."/>
            <person name="LaButti K."/>
            <person name="Morin E."/>
            <person name="Salamov A."/>
            <person name="Lipzen A."/>
            <person name="Mereny Z."/>
            <person name="Hegedus B."/>
            <person name="Baldrian P."/>
            <person name="Stursova M."/>
            <person name="Weitz H."/>
            <person name="Taylor A."/>
            <person name="Grigoriev I.V."/>
            <person name="Nagy L.G."/>
            <person name="Martin F."/>
            <person name="Kauserud H."/>
        </authorList>
    </citation>
    <scope>NUCLEOTIDE SEQUENCE</scope>
    <source>
        <strain evidence="1">CBHHK182m</strain>
    </source>
</reference>
<sequence>MSPSMTPASQLDIRLALPMPAPLDYSHHLSVNPHSPRPVPHPYPPYPLSPFSSPSRPRIPIHIESTWHQLPLRTTVAERAALLDSRVLFPISLTLVPAFPYTRAHADTAPSCTHAGM</sequence>
<gene>
    <name evidence="1" type="ORF">B0H16DRAFT_1750081</name>
</gene>
<protein>
    <submittedName>
        <fullName evidence="1">Uncharacterized protein</fullName>
    </submittedName>
</protein>
<proteinExistence type="predicted"/>
<evidence type="ECO:0000313" key="1">
    <source>
        <dbReference type="EMBL" id="KAJ7697291.1"/>
    </source>
</evidence>
<dbReference type="EMBL" id="JARKIB010000613">
    <property type="protein sequence ID" value="KAJ7697291.1"/>
    <property type="molecule type" value="Genomic_DNA"/>
</dbReference>
<name>A0AAD7DTF3_9AGAR</name>
<dbReference type="AlphaFoldDB" id="A0AAD7DTF3"/>
<accession>A0AAD7DTF3</accession>